<reference evidence="2 3" key="1">
    <citation type="submission" date="2018-04" db="EMBL/GenBank/DDBJ databases">
        <authorList>
            <person name="Li J."/>
        </authorList>
    </citation>
    <scope>NUCLEOTIDE SEQUENCE [LARGE SCALE GENOMIC DNA]</scope>
    <source>
        <strain evidence="3">30A</strain>
    </source>
</reference>
<evidence type="ECO:0008006" key="4">
    <source>
        <dbReference type="Google" id="ProtNLM"/>
    </source>
</evidence>
<gene>
    <name evidence="2" type="ORF">DCE93_11255</name>
</gene>
<feature type="region of interest" description="Disordered" evidence="1">
    <location>
        <begin position="13"/>
        <end position="46"/>
    </location>
</feature>
<name>A0A2S0WXT1_9MICO</name>
<dbReference type="Proteomes" id="UP000244729">
    <property type="component" value="Chromosome"/>
</dbReference>
<keyword evidence="3" id="KW-1185">Reference proteome</keyword>
<evidence type="ECO:0000313" key="3">
    <source>
        <dbReference type="Proteomes" id="UP000244729"/>
    </source>
</evidence>
<dbReference type="AlphaFoldDB" id="A0A2S0WXT1"/>
<proteinExistence type="predicted"/>
<protein>
    <recommendedName>
        <fullName evidence="4">Exo-alpha-sialidase</fullName>
    </recommendedName>
</protein>
<sequence>MLALTFVALTQNRSVPGAGTTPGSSPSATPEATRSEPPSATPAPVARPLAVPGRLIAAIDASSAVRAGATACPEPTTIEVTSDGGATWETAEPAPVSEVQRVAAGDDAFVDLIGLGVEGCAPAYERSFTSGDAWQPVPEELDASWFVDPSNRAGVHAPAGDLSAPCGVVVQLAVIDANAAAVLCEDGSVHATSDAGASWRSAAPVVGAAAIGTNGTAYRVAVVDQNGCVGAQLVELTAGDAGLVPGAAGACLAATVGAGEVAVDSVVGGATWLWAGDALGRSEDGGVSWL</sequence>
<accession>A0A2S0WXT1</accession>
<dbReference type="SUPFAM" id="SSF110296">
    <property type="entry name" value="Oligoxyloglucan reducing end-specific cellobiohydrolase"/>
    <property type="match status" value="1"/>
</dbReference>
<evidence type="ECO:0000256" key="1">
    <source>
        <dbReference type="SAM" id="MobiDB-lite"/>
    </source>
</evidence>
<dbReference type="EMBL" id="CP028913">
    <property type="protein sequence ID" value="AWB96153.1"/>
    <property type="molecule type" value="Genomic_DNA"/>
</dbReference>
<organism evidence="2 3">
    <name type="scientific">Agromyces badenianii</name>
    <dbReference type="NCBI Taxonomy" id="2080742"/>
    <lineage>
        <taxon>Bacteria</taxon>
        <taxon>Bacillati</taxon>
        <taxon>Actinomycetota</taxon>
        <taxon>Actinomycetes</taxon>
        <taxon>Micrococcales</taxon>
        <taxon>Microbacteriaceae</taxon>
        <taxon>Agromyces</taxon>
    </lineage>
</organism>
<evidence type="ECO:0000313" key="2">
    <source>
        <dbReference type="EMBL" id="AWB96153.1"/>
    </source>
</evidence>
<feature type="compositionally biased region" description="Polar residues" evidence="1">
    <location>
        <begin position="21"/>
        <end position="38"/>
    </location>
</feature>
<dbReference type="KEGG" id="agm:DCE93_11255"/>